<name>A0ABU0YLQ5_9PROT</name>
<protein>
    <recommendedName>
        <fullName evidence="5">VPLPA-CTERM sorting domain-containing protein</fullName>
    </recommendedName>
</protein>
<sequence length="227" mass="23275">MHRSILGLLAGLTVFGWGVVAQATTLDFHDFVPNNADAQCIANNQAGCYGHRANGATSPLGSSYAGGGDTPNVAATYTGALRTWSNGFGQSWYLGSDNSDPSYLTLTADPGFAISLTTITLDIAAMALGGNVDIFAGGIPGSLSTPLLSLAISALGDPDPARVTTALALVGNQFTFEMPSQNFGIYQLGFNQVAVAATPIPAALPLFAFALGGLGFIGWRRKKATAA</sequence>
<dbReference type="RefSeq" id="WP_379954977.1">
    <property type="nucleotide sequence ID" value="NZ_JAUYVI010000002.1"/>
</dbReference>
<organism evidence="3 4">
    <name type="scientific">Dongia sedimenti</name>
    <dbReference type="NCBI Taxonomy" id="3064282"/>
    <lineage>
        <taxon>Bacteria</taxon>
        <taxon>Pseudomonadati</taxon>
        <taxon>Pseudomonadota</taxon>
        <taxon>Alphaproteobacteria</taxon>
        <taxon>Rhodospirillales</taxon>
        <taxon>Dongiaceae</taxon>
        <taxon>Dongia</taxon>
    </lineage>
</organism>
<evidence type="ECO:0000313" key="4">
    <source>
        <dbReference type="Proteomes" id="UP001230156"/>
    </source>
</evidence>
<evidence type="ECO:0000256" key="1">
    <source>
        <dbReference type="SAM" id="Phobius"/>
    </source>
</evidence>
<dbReference type="Proteomes" id="UP001230156">
    <property type="component" value="Unassembled WGS sequence"/>
</dbReference>
<reference evidence="4" key="1">
    <citation type="submission" date="2023-08" db="EMBL/GenBank/DDBJ databases">
        <title>Rhodospirillaceae gen. nov., a novel taxon isolated from the Yangtze River Yuezi River estuary sludge.</title>
        <authorList>
            <person name="Ruan L."/>
        </authorList>
    </citation>
    <scope>NUCLEOTIDE SEQUENCE [LARGE SCALE GENOMIC DNA]</scope>
    <source>
        <strain evidence="4">R-7</strain>
    </source>
</reference>
<dbReference type="EMBL" id="JAUYVI010000002">
    <property type="protein sequence ID" value="MDQ7247573.1"/>
    <property type="molecule type" value="Genomic_DNA"/>
</dbReference>
<evidence type="ECO:0000313" key="3">
    <source>
        <dbReference type="EMBL" id="MDQ7247573.1"/>
    </source>
</evidence>
<evidence type="ECO:0008006" key="5">
    <source>
        <dbReference type="Google" id="ProtNLM"/>
    </source>
</evidence>
<keyword evidence="1" id="KW-1133">Transmembrane helix</keyword>
<feature type="transmembrane region" description="Helical" evidence="1">
    <location>
        <begin position="200"/>
        <end position="219"/>
    </location>
</feature>
<accession>A0ABU0YLQ5</accession>
<keyword evidence="1" id="KW-0472">Membrane</keyword>
<comment type="caution">
    <text evidence="3">The sequence shown here is derived from an EMBL/GenBank/DDBJ whole genome shotgun (WGS) entry which is preliminary data.</text>
</comment>
<keyword evidence="1" id="KW-0812">Transmembrane</keyword>
<keyword evidence="2" id="KW-0732">Signal</keyword>
<evidence type="ECO:0000256" key="2">
    <source>
        <dbReference type="SAM" id="SignalP"/>
    </source>
</evidence>
<feature type="signal peptide" evidence="2">
    <location>
        <begin position="1"/>
        <end position="23"/>
    </location>
</feature>
<feature type="chain" id="PRO_5045883872" description="VPLPA-CTERM sorting domain-containing protein" evidence="2">
    <location>
        <begin position="24"/>
        <end position="227"/>
    </location>
</feature>
<gene>
    <name evidence="3" type="ORF">Q8A70_07835</name>
</gene>
<keyword evidence="4" id="KW-1185">Reference proteome</keyword>
<proteinExistence type="predicted"/>